<dbReference type="Proteomes" id="UP000765845">
    <property type="component" value="Unassembled WGS sequence"/>
</dbReference>
<keyword evidence="1" id="KW-0808">Transferase</keyword>
<name>A0ABX1GDU0_9GAMM</name>
<dbReference type="InterPro" id="IPR013024">
    <property type="entry name" value="GGCT-like"/>
</dbReference>
<proteinExistence type="predicted"/>
<gene>
    <name evidence="4" type="ORF">HCU74_04390</name>
</gene>
<dbReference type="Gene3D" id="3.10.490.10">
    <property type="entry name" value="Gamma-glutamyl cyclotransferase-like"/>
    <property type="match status" value="1"/>
</dbReference>
<organism evidence="4 5">
    <name type="scientific">Spongiibacter thalassae</name>
    <dbReference type="NCBI Taxonomy" id="2721624"/>
    <lineage>
        <taxon>Bacteria</taxon>
        <taxon>Pseudomonadati</taxon>
        <taxon>Pseudomonadota</taxon>
        <taxon>Gammaproteobacteria</taxon>
        <taxon>Cellvibrionales</taxon>
        <taxon>Spongiibacteraceae</taxon>
        <taxon>Spongiibacter</taxon>
    </lineage>
</organism>
<dbReference type="RefSeq" id="WP_168449216.1">
    <property type="nucleotide sequence ID" value="NZ_JAAWWK010000002.1"/>
</dbReference>
<reference evidence="4 5" key="1">
    <citation type="submission" date="2020-04" db="EMBL/GenBank/DDBJ databases">
        <authorList>
            <person name="Yoon J."/>
        </authorList>
    </citation>
    <scope>NUCLEOTIDE SEQUENCE [LARGE SCALE GENOMIC DNA]</scope>
    <source>
        <strain evidence="4 5">KMU-166</strain>
    </source>
</reference>
<protein>
    <recommendedName>
        <fullName evidence="2">Putative gamma-glutamylcyclotransferase</fullName>
    </recommendedName>
</protein>
<dbReference type="PANTHER" id="PTHR31544:SF2">
    <property type="entry name" value="AIG2-LIKE PROTEIN D"/>
    <property type="match status" value="1"/>
</dbReference>
<dbReference type="InterPro" id="IPR036568">
    <property type="entry name" value="GGCT-like_sf"/>
</dbReference>
<dbReference type="PANTHER" id="PTHR31544">
    <property type="entry name" value="AIG2-LIKE PROTEIN D"/>
    <property type="match status" value="1"/>
</dbReference>
<dbReference type="InterPro" id="IPR009288">
    <property type="entry name" value="AIG2-like_dom"/>
</dbReference>
<evidence type="ECO:0000259" key="3">
    <source>
        <dbReference type="Pfam" id="PF06094"/>
    </source>
</evidence>
<evidence type="ECO:0000256" key="1">
    <source>
        <dbReference type="ARBA" id="ARBA00022679"/>
    </source>
</evidence>
<dbReference type="CDD" id="cd06661">
    <property type="entry name" value="GGCT_like"/>
    <property type="match status" value="1"/>
</dbReference>
<dbReference type="InterPro" id="IPR045038">
    <property type="entry name" value="AIG2-like"/>
</dbReference>
<keyword evidence="5" id="KW-1185">Reference proteome</keyword>
<evidence type="ECO:0000313" key="5">
    <source>
        <dbReference type="Proteomes" id="UP000765845"/>
    </source>
</evidence>
<dbReference type="SUPFAM" id="SSF110857">
    <property type="entry name" value="Gamma-glutamyl cyclotransferase-like"/>
    <property type="match status" value="1"/>
</dbReference>
<dbReference type="EMBL" id="JAAWWK010000002">
    <property type="protein sequence ID" value="NKI16657.1"/>
    <property type="molecule type" value="Genomic_DNA"/>
</dbReference>
<comment type="caution">
    <text evidence="4">The sequence shown here is derived from an EMBL/GenBank/DDBJ whole genome shotgun (WGS) entry which is preliminary data.</text>
</comment>
<sequence length="149" mass="16858">MRSKPGQSRPGPKLFTYGSLMYADIFTAVSGEHCPARTARLAGFRRCRVKGQAYPGIRPDAQGEVAGVLYEGVSDTAMTRLDEFEGAEYLRERLAVVGEDGVVTEAECYVFRPECYSRLLPDDWDVQEFEQVGKARFIRTFFANWQSRQ</sequence>
<evidence type="ECO:0000256" key="2">
    <source>
        <dbReference type="ARBA" id="ARBA00030602"/>
    </source>
</evidence>
<dbReference type="Pfam" id="PF06094">
    <property type="entry name" value="GGACT"/>
    <property type="match status" value="1"/>
</dbReference>
<evidence type="ECO:0000313" key="4">
    <source>
        <dbReference type="EMBL" id="NKI16657.1"/>
    </source>
</evidence>
<feature type="domain" description="Gamma-glutamylcyclotransferase AIG2-like" evidence="3">
    <location>
        <begin position="14"/>
        <end position="124"/>
    </location>
</feature>
<accession>A0ABX1GDU0</accession>